<evidence type="ECO:0000259" key="2">
    <source>
        <dbReference type="PROSITE" id="PS50112"/>
    </source>
</evidence>
<sequence>MALLDPEAPGKRRLLFSGGDGFAPAELEQAVAGNDLPILVRSEVRLGERAWELVQYARNDFIETPWALFYLLSGGFLLSGVYCWLILVLAGQRNHVQLQVAEQTRQLAISNSLLAEAKRIAGLSHWVWYPREQRHHWSVPFCKLIGDDELGARASVEAFVARLLPHCQEEVAARIGFWVHGRGASSQPLVCELEPVAGHRRHIELQSDWIQNDQGEAEYLSIVAQDITERWQGQEQLRLAAATFEGQDAILITDVHGDIRRVNGAFERLLGYPQSLVQGRNPRIFRTGRHDHDFYRRLWQRVAERGYWQGEIWNLHRDGSERLLRASITAVKGASGSTSHYVASYSDITDQRTAEEQIRRLAYYDSLTGLPNRDLFHENLRQQIAQGVAAATSAPCCSSISTTSRASTIPSATVSATSCCVTSPAGCGTGCGSRTSSAVLAATSS</sequence>
<reference evidence="5" key="1">
    <citation type="journal article" date="2019" name="Int. J. Syst. Evol. Microbiol.">
        <title>The Global Catalogue of Microorganisms (GCM) 10K type strain sequencing project: providing services to taxonomists for standard genome sequencing and annotation.</title>
        <authorList>
            <consortium name="The Broad Institute Genomics Platform"/>
            <consortium name="The Broad Institute Genome Sequencing Center for Infectious Disease"/>
            <person name="Wu L."/>
            <person name="Ma J."/>
        </authorList>
    </citation>
    <scope>NUCLEOTIDE SEQUENCE [LARGE SCALE GENOMIC DNA]</scope>
    <source>
        <strain evidence="5">NBRC 111756</strain>
    </source>
</reference>
<dbReference type="InterPro" id="IPR000700">
    <property type="entry name" value="PAS-assoc_C"/>
</dbReference>
<feature type="domain" description="PAC" evidence="3">
    <location>
        <begin position="308"/>
        <end position="360"/>
    </location>
</feature>
<name>A0ABW1ZZD9_9GAMM</name>
<dbReference type="SUPFAM" id="SSF55785">
    <property type="entry name" value="PYP-like sensor domain (PAS domain)"/>
    <property type="match status" value="2"/>
</dbReference>
<keyword evidence="5" id="KW-1185">Reference proteome</keyword>
<dbReference type="NCBIfam" id="TIGR00229">
    <property type="entry name" value="sensory_box"/>
    <property type="match status" value="1"/>
</dbReference>
<accession>A0ABW1ZZD9</accession>
<dbReference type="InterPro" id="IPR052163">
    <property type="entry name" value="DGC-Regulatory_Protein"/>
</dbReference>
<dbReference type="InterPro" id="IPR035965">
    <property type="entry name" value="PAS-like_dom_sf"/>
</dbReference>
<dbReference type="InterPro" id="IPR001610">
    <property type="entry name" value="PAC"/>
</dbReference>
<dbReference type="Gene3D" id="3.30.70.270">
    <property type="match status" value="1"/>
</dbReference>
<dbReference type="PANTHER" id="PTHR46663">
    <property type="entry name" value="DIGUANYLATE CYCLASE DGCT-RELATED"/>
    <property type="match status" value="1"/>
</dbReference>
<dbReference type="InterPro" id="IPR000014">
    <property type="entry name" value="PAS"/>
</dbReference>
<dbReference type="PROSITE" id="PS50113">
    <property type="entry name" value="PAC"/>
    <property type="match status" value="1"/>
</dbReference>
<dbReference type="Proteomes" id="UP001596422">
    <property type="component" value="Unassembled WGS sequence"/>
</dbReference>
<keyword evidence="1" id="KW-0472">Membrane</keyword>
<proteinExistence type="predicted"/>
<dbReference type="InterPro" id="IPR043128">
    <property type="entry name" value="Rev_trsase/Diguanyl_cyclase"/>
</dbReference>
<evidence type="ECO:0000313" key="5">
    <source>
        <dbReference type="Proteomes" id="UP001596422"/>
    </source>
</evidence>
<dbReference type="EMBL" id="JBHSWE010000001">
    <property type="protein sequence ID" value="MFC6670572.1"/>
    <property type="molecule type" value="Genomic_DNA"/>
</dbReference>
<evidence type="ECO:0000259" key="3">
    <source>
        <dbReference type="PROSITE" id="PS50113"/>
    </source>
</evidence>
<dbReference type="PROSITE" id="PS50112">
    <property type="entry name" value="PAS"/>
    <property type="match status" value="1"/>
</dbReference>
<dbReference type="Gene3D" id="3.30.450.20">
    <property type="entry name" value="PAS domain"/>
    <property type="match status" value="2"/>
</dbReference>
<gene>
    <name evidence="4" type="ORF">ACFQDL_11085</name>
</gene>
<comment type="caution">
    <text evidence="4">The sequence shown here is derived from an EMBL/GenBank/DDBJ whole genome shotgun (WGS) entry which is preliminary data.</text>
</comment>
<organism evidence="4 5">
    <name type="scientific">Marinobacterium aestuariivivens</name>
    <dbReference type="NCBI Taxonomy" id="1698799"/>
    <lineage>
        <taxon>Bacteria</taxon>
        <taxon>Pseudomonadati</taxon>
        <taxon>Pseudomonadota</taxon>
        <taxon>Gammaproteobacteria</taxon>
        <taxon>Oceanospirillales</taxon>
        <taxon>Oceanospirillaceae</taxon>
        <taxon>Marinobacterium</taxon>
    </lineage>
</organism>
<dbReference type="InterPro" id="IPR013767">
    <property type="entry name" value="PAS_fold"/>
</dbReference>
<keyword evidence="1" id="KW-0812">Transmembrane</keyword>
<dbReference type="Pfam" id="PF00989">
    <property type="entry name" value="PAS"/>
    <property type="match status" value="1"/>
</dbReference>
<feature type="domain" description="PAS" evidence="2">
    <location>
        <begin position="248"/>
        <end position="306"/>
    </location>
</feature>
<evidence type="ECO:0000256" key="1">
    <source>
        <dbReference type="SAM" id="Phobius"/>
    </source>
</evidence>
<evidence type="ECO:0000313" key="4">
    <source>
        <dbReference type="EMBL" id="MFC6670572.1"/>
    </source>
</evidence>
<dbReference type="SMART" id="SM00091">
    <property type="entry name" value="PAS"/>
    <property type="match status" value="1"/>
</dbReference>
<dbReference type="SMART" id="SM00086">
    <property type="entry name" value="PAC"/>
    <property type="match status" value="2"/>
</dbReference>
<protein>
    <submittedName>
        <fullName evidence="4">PAS domain-containing protein</fullName>
    </submittedName>
</protein>
<keyword evidence="1" id="KW-1133">Transmembrane helix</keyword>
<feature type="transmembrane region" description="Helical" evidence="1">
    <location>
        <begin position="67"/>
        <end position="90"/>
    </location>
</feature>
<dbReference type="CDD" id="cd00130">
    <property type="entry name" value="PAS"/>
    <property type="match status" value="1"/>
</dbReference>
<dbReference type="PANTHER" id="PTHR46663:SF3">
    <property type="entry name" value="SLL0267 PROTEIN"/>
    <property type="match status" value="1"/>
</dbReference>
<dbReference type="RefSeq" id="WP_379913019.1">
    <property type="nucleotide sequence ID" value="NZ_JBHSWE010000001.1"/>
</dbReference>